<protein>
    <submittedName>
        <fullName evidence="2">Uncharacterized protein</fullName>
    </submittedName>
</protein>
<sequence>MTDQPPATKKIIAIWPEWSATREYTVGAHASTPKFFVTALGWEVTRRVAQDFDLPFDNSNFASIQDLEIQLFPPLPPQATLSDLPNEMPLIALVSPPQSITNDVKQRIHNQRGGMSEMRNMMLEMQQAMKWQNEKIGELQKTNGQHDKKMEELRKTMSGQHDKKLEEMRKTMSGQYDKKMEEMRKTMSGQYDKKIEELRKTINGQNKTMEEMKKTIKGQNKRMEEMKKTINEKERQMEDMRCQNEKAVNSLKKDLEDVKRNMATLQASYEGLQHSVSFLHLRYLLDEARIKVATDLGESWDSLHQICKEKSYDLAGYLHSRLANSSFPLPKNSIHLICYPNSIRDQGNYAAHNATEDQVHFAITRVEAQDKRVALATLYEYVFKNRIAV</sequence>
<dbReference type="AlphaFoldDB" id="K5VKC8"/>
<name>K5VKC8_AGABU</name>
<gene>
    <name evidence="2" type="ORF">AGABI1DRAFT_132851</name>
</gene>
<dbReference type="GeneID" id="18827785"/>
<dbReference type="OrthoDB" id="2691062at2759"/>
<dbReference type="RefSeq" id="XP_007334553.1">
    <property type="nucleotide sequence ID" value="XM_007334491.1"/>
</dbReference>
<accession>K5VKC8</accession>
<evidence type="ECO:0000256" key="1">
    <source>
        <dbReference type="SAM" id="Coils"/>
    </source>
</evidence>
<dbReference type="Proteomes" id="UP000008493">
    <property type="component" value="Unassembled WGS sequence"/>
</dbReference>
<dbReference type="InParanoid" id="K5VKC8"/>
<organism evidence="2 3">
    <name type="scientific">Agaricus bisporus var. burnettii (strain JB137-S8 / ATCC MYA-4627 / FGSC 10392)</name>
    <name type="common">White button mushroom</name>
    <dbReference type="NCBI Taxonomy" id="597362"/>
    <lineage>
        <taxon>Eukaryota</taxon>
        <taxon>Fungi</taxon>
        <taxon>Dikarya</taxon>
        <taxon>Basidiomycota</taxon>
        <taxon>Agaricomycotina</taxon>
        <taxon>Agaricomycetes</taxon>
        <taxon>Agaricomycetidae</taxon>
        <taxon>Agaricales</taxon>
        <taxon>Agaricineae</taxon>
        <taxon>Agaricaceae</taxon>
        <taxon>Agaricus</taxon>
    </lineage>
</organism>
<reference evidence="3" key="1">
    <citation type="journal article" date="2012" name="Proc. Natl. Acad. Sci. U.S.A.">
        <title>Genome sequence of the button mushroom Agaricus bisporus reveals mechanisms governing adaptation to a humic-rich ecological niche.</title>
        <authorList>
            <person name="Morin E."/>
            <person name="Kohler A."/>
            <person name="Baker A.R."/>
            <person name="Foulongne-Oriol M."/>
            <person name="Lombard V."/>
            <person name="Nagy L.G."/>
            <person name="Ohm R.A."/>
            <person name="Patyshakuliyeva A."/>
            <person name="Brun A."/>
            <person name="Aerts A.L."/>
            <person name="Bailey A.M."/>
            <person name="Billette C."/>
            <person name="Coutinho P.M."/>
            <person name="Deakin G."/>
            <person name="Doddapaneni H."/>
            <person name="Floudas D."/>
            <person name="Grimwood J."/>
            <person name="Hilden K."/>
            <person name="Kuees U."/>
            <person name="LaButti K.M."/>
            <person name="Lapidus A."/>
            <person name="Lindquist E.A."/>
            <person name="Lucas S.M."/>
            <person name="Murat C."/>
            <person name="Riley R.W."/>
            <person name="Salamov A.A."/>
            <person name="Schmutz J."/>
            <person name="Subramanian V."/>
            <person name="Woesten H.A.B."/>
            <person name="Xu J."/>
            <person name="Eastwood D.C."/>
            <person name="Foster G.D."/>
            <person name="Sonnenberg A.S."/>
            <person name="Cullen D."/>
            <person name="de Vries R.P."/>
            <person name="Lundell T."/>
            <person name="Hibbett D.S."/>
            <person name="Henrissat B."/>
            <person name="Burton K.S."/>
            <person name="Kerrigan R.W."/>
            <person name="Challen M.P."/>
            <person name="Grigoriev I.V."/>
            <person name="Martin F."/>
        </authorList>
    </citation>
    <scope>NUCLEOTIDE SEQUENCE [LARGE SCALE GENOMIC DNA]</scope>
    <source>
        <strain evidence="3">JB137-S8 / ATCC MYA-4627 / FGSC 10392</strain>
    </source>
</reference>
<feature type="coiled-coil region" evidence="1">
    <location>
        <begin position="195"/>
        <end position="275"/>
    </location>
</feature>
<dbReference type="Gene3D" id="1.20.5.1160">
    <property type="entry name" value="Vasodilator-stimulated phosphoprotein"/>
    <property type="match status" value="1"/>
</dbReference>
<keyword evidence="1" id="KW-0175">Coiled coil</keyword>
<dbReference type="STRING" id="597362.K5VKC8"/>
<dbReference type="OMA" id="WSATREY"/>
<proteinExistence type="predicted"/>
<evidence type="ECO:0000313" key="2">
    <source>
        <dbReference type="EMBL" id="EKM74809.1"/>
    </source>
</evidence>
<evidence type="ECO:0000313" key="3">
    <source>
        <dbReference type="Proteomes" id="UP000008493"/>
    </source>
</evidence>
<dbReference type="KEGG" id="abp:AGABI1DRAFT132851"/>
<dbReference type="EMBL" id="JH971427">
    <property type="protein sequence ID" value="EKM74809.1"/>
    <property type="molecule type" value="Genomic_DNA"/>
</dbReference>
<dbReference type="HOGENOM" id="CLU_709730_0_0_1"/>
<keyword evidence="3" id="KW-1185">Reference proteome</keyword>
<dbReference type="SUPFAM" id="SSF46966">
    <property type="entry name" value="Spectrin repeat"/>
    <property type="match status" value="1"/>
</dbReference>